<dbReference type="AlphaFoldDB" id="E6PD29"/>
<feature type="domain" description="Rhodanese" evidence="1">
    <location>
        <begin position="64"/>
        <end position="96"/>
    </location>
</feature>
<organism evidence="2">
    <name type="scientific">mine drainage metagenome</name>
    <dbReference type="NCBI Taxonomy" id="410659"/>
    <lineage>
        <taxon>unclassified sequences</taxon>
        <taxon>metagenomes</taxon>
        <taxon>ecological metagenomes</taxon>
    </lineage>
</organism>
<name>E6PD29_9ZZZZ</name>
<evidence type="ECO:0000259" key="1">
    <source>
        <dbReference type="PROSITE" id="PS50206"/>
    </source>
</evidence>
<accession>E6PD29</accession>
<reference evidence="2" key="1">
    <citation type="submission" date="2009-10" db="EMBL/GenBank/DDBJ databases">
        <title>Diversity of trophic interactions inside an arsenic-rich microbial ecosystem.</title>
        <authorList>
            <person name="Bertin P.N."/>
            <person name="Heinrich-Salmeron A."/>
            <person name="Pelletier E."/>
            <person name="Goulhen-Chollet F."/>
            <person name="Arsene-Ploetze F."/>
            <person name="Gallien S."/>
            <person name="Calteau A."/>
            <person name="Vallenet D."/>
            <person name="Casiot C."/>
            <person name="Chane-Woon-Ming B."/>
            <person name="Giloteaux L."/>
            <person name="Barakat M."/>
            <person name="Bonnefoy V."/>
            <person name="Bruneel O."/>
            <person name="Chandler M."/>
            <person name="Cleiss J."/>
            <person name="Duran R."/>
            <person name="Elbaz-Poulichet F."/>
            <person name="Fonknechten N."/>
            <person name="Lauga B."/>
            <person name="Mornico D."/>
            <person name="Ortet P."/>
            <person name="Schaeffer C."/>
            <person name="Siguier P."/>
            <person name="Alexander Thil Smith A."/>
            <person name="Van Dorsselaer A."/>
            <person name="Weissenbach J."/>
            <person name="Medigue C."/>
            <person name="Le Paslier D."/>
        </authorList>
    </citation>
    <scope>NUCLEOTIDE SEQUENCE</scope>
</reference>
<dbReference type="EMBL" id="CABL01000001">
    <property type="protein sequence ID" value="CBH74364.1"/>
    <property type="molecule type" value="Genomic_DNA"/>
</dbReference>
<evidence type="ECO:0000313" key="2">
    <source>
        <dbReference type="EMBL" id="CBH74364.1"/>
    </source>
</evidence>
<protein>
    <recommendedName>
        <fullName evidence="1">Rhodanese domain-containing protein</fullName>
    </recommendedName>
</protein>
<sequence length="233" mass="25952">MLRFGAYRAALIAWVVLALLGSTAPTAPNGIAILYAKGAFAQHYEADATLALPRVRSQRSWYSVWMMLVADRGVEPLGFLQGGLIRWAGDGYALSAFVAFRRPGGKLVFRDLGKIHAGAHRVRLLGDGNTVRFQVDGKTLYDFSRDRYMPRGSGTYLQVGAEVKAPFDRAVGTVWHLRLRRDGELRAQPWNPACIRYDRGLHFVRVGSRFVADGYFNALLPSGFIGCREFAKR</sequence>
<comment type="caution">
    <text evidence="2">The sequence shown here is derived from an EMBL/GenBank/DDBJ whole genome shotgun (WGS) entry which is preliminary data.</text>
</comment>
<dbReference type="PROSITE" id="PS50206">
    <property type="entry name" value="RHODANESE_3"/>
    <property type="match status" value="1"/>
</dbReference>
<proteinExistence type="predicted"/>
<dbReference type="InterPro" id="IPR001763">
    <property type="entry name" value="Rhodanese-like_dom"/>
</dbReference>
<gene>
    <name evidence="2" type="ORF">CARN1_2251</name>
</gene>